<evidence type="ECO:0000256" key="2">
    <source>
        <dbReference type="SAM" id="SignalP"/>
    </source>
</evidence>
<accession>A0A1H1UKI5</accession>
<keyword evidence="2" id="KW-0732">Signal</keyword>
<organism evidence="3 4">
    <name type="scientific">Nocardioides scoriae</name>
    <dbReference type="NCBI Taxonomy" id="642780"/>
    <lineage>
        <taxon>Bacteria</taxon>
        <taxon>Bacillati</taxon>
        <taxon>Actinomycetota</taxon>
        <taxon>Actinomycetes</taxon>
        <taxon>Propionibacteriales</taxon>
        <taxon>Nocardioidaceae</taxon>
        <taxon>Nocardioides</taxon>
    </lineage>
</organism>
<evidence type="ECO:0000313" key="4">
    <source>
        <dbReference type="Proteomes" id="UP000198859"/>
    </source>
</evidence>
<keyword evidence="4" id="KW-1185">Reference proteome</keyword>
<dbReference type="Proteomes" id="UP000198859">
    <property type="component" value="Chromosome I"/>
</dbReference>
<dbReference type="AlphaFoldDB" id="A0A1H1UKI5"/>
<dbReference type="STRING" id="642780.SAMN04488570_2551"/>
<dbReference type="PROSITE" id="PS51257">
    <property type="entry name" value="PROKAR_LIPOPROTEIN"/>
    <property type="match status" value="1"/>
</dbReference>
<feature type="chain" id="PRO_5039377592" evidence="2">
    <location>
        <begin position="33"/>
        <end position="202"/>
    </location>
</feature>
<dbReference type="OrthoDB" id="3790986at2"/>
<sequence>MPAIAARHLSRALAATVAAAACTTLLTAPALAQTRTLHDATGDVVSGPEEVDLPTTPEPDRTAGDVTSIRVEHRRHVVRLVMREAEVPEVTGDAMAVHVLSLRTDEGKRAELDLVTSADRPQGQRVWSFGERTSCRGLRTTVSYADDEVRVTIPRRCLSAPRWVKVGGGAGVLDGDRLFADDAQLDGEVRQDVVLGPKVRRG</sequence>
<feature type="region of interest" description="Disordered" evidence="1">
    <location>
        <begin position="41"/>
        <end position="64"/>
    </location>
</feature>
<evidence type="ECO:0000313" key="3">
    <source>
        <dbReference type="EMBL" id="SDS72973.1"/>
    </source>
</evidence>
<feature type="signal peptide" evidence="2">
    <location>
        <begin position="1"/>
        <end position="32"/>
    </location>
</feature>
<name>A0A1H1UKI5_9ACTN</name>
<gene>
    <name evidence="3" type="ORF">SAMN04488570_2551</name>
</gene>
<protein>
    <submittedName>
        <fullName evidence="3">Uncharacterized protein</fullName>
    </submittedName>
</protein>
<dbReference type="EMBL" id="LT629757">
    <property type="protein sequence ID" value="SDS72973.1"/>
    <property type="molecule type" value="Genomic_DNA"/>
</dbReference>
<reference evidence="4" key="1">
    <citation type="submission" date="2016-10" db="EMBL/GenBank/DDBJ databases">
        <authorList>
            <person name="Varghese N."/>
            <person name="Submissions S."/>
        </authorList>
    </citation>
    <scope>NUCLEOTIDE SEQUENCE [LARGE SCALE GENOMIC DNA]</scope>
    <source>
        <strain evidence="4">DSM 22127</strain>
    </source>
</reference>
<proteinExistence type="predicted"/>
<evidence type="ECO:0000256" key="1">
    <source>
        <dbReference type="SAM" id="MobiDB-lite"/>
    </source>
</evidence>